<evidence type="ECO:0000256" key="1">
    <source>
        <dbReference type="SAM" id="MobiDB-lite"/>
    </source>
</evidence>
<name>A0A151NZJ8_ALLMI</name>
<gene>
    <name evidence="3" type="primary">ADIG</name>
    <name evidence="3" type="ORF">Y1Q_0002824</name>
</gene>
<keyword evidence="2" id="KW-1133">Transmembrane helix</keyword>
<organism evidence="3 4">
    <name type="scientific">Alligator mississippiensis</name>
    <name type="common">American alligator</name>
    <dbReference type="NCBI Taxonomy" id="8496"/>
    <lineage>
        <taxon>Eukaryota</taxon>
        <taxon>Metazoa</taxon>
        <taxon>Chordata</taxon>
        <taxon>Craniata</taxon>
        <taxon>Vertebrata</taxon>
        <taxon>Euteleostomi</taxon>
        <taxon>Archelosauria</taxon>
        <taxon>Archosauria</taxon>
        <taxon>Crocodylia</taxon>
        <taxon>Alligatoridae</taxon>
        <taxon>Alligatorinae</taxon>
        <taxon>Alligator</taxon>
    </lineage>
</organism>
<accession>A0A151NZJ8</accession>
<dbReference type="EMBL" id="AKHW03001485">
    <property type="protein sequence ID" value="KYO42204.1"/>
    <property type="molecule type" value="Genomic_DNA"/>
</dbReference>
<dbReference type="AlphaFoldDB" id="A0A151NZJ8"/>
<comment type="caution">
    <text evidence="3">The sequence shown here is derived from an EMBL/GenBank/DDBJ whole genome shotgun (WGS) entry which is preliminary data.</text>
</comment>
<protein>
    <submittedName>
        <fullName evidence="3">Adipogenin</fullName>
    </submittedName>
</protein>
<feature type="region of interest" description="Disordered" evidence="1">
    <location>
        <begin position="29"/>
        <end position="49"/>
    </location>
</feature>
<sequence length="173" mass="19653">MSLRNGVERKWHWTQLHIAQLPHIKVIREPSSDQSDGNADPKFENEDARERGWREMASTKFPKDIQSSAPVGQRVPKSAYQSPKLKNLFAAISDCLFWGQGMSPCCYEKNALYSAVMLLCSLLLSLIWNVGCQMLEIANILKSQLLPLCLDIYPAQPFVLLSGRVAKIWDYLK</sequence>
<feature type="transmembrane region" description="Helical" evidence="2">
    <location>
        <begin position="111"/>
        <end position="131"/>
    </location>
</feature>
<feature type="compositionally biased region" description="Basic and acidic residues" evidence="1">
    <location>
        <begin position="39"/>
        <end position="49"/>
    </location>
</feature>
<evidence type="ECO:0000313" key="3">
    <source>
        <dbReference type="EMBL" id="KYO42204.1"/>
    </source>
</evidence>
<keyword evidence="2" id="KW-0812">Transmembrane</keyword>
<evidence type="ECO:0000313" key="4">
    <source>
        <dbReference type="Proteomes" id="UP000050525"/>
    </source>
</evidence>
<proteinExistence type="predicted"/>
<keyword evidence="4" id="KW-1185">Reference proteome</keyword>
<keyword evidence="2" id="KW-0472">Membrane</keyword>
<reference evidence="3 4" key="1">
    <citation type="journal article" date="2012" name="Genome Biol.">
        <title>Sequencing three crocodilian genomes to illuminate the evolution of archosaurs and amniotes.</title>
        <authorList>
            <person name="St John J.A."/>
            <person name="Braun E.L."/>
            <person name="Isberg S.R."/>
            <person name="Miles L.G."/>
            <person name="Chong A.Y."/>
            <person name="Gongora J."/>
            <person name="Dalzell P."/>
            <person name="Moran C."/>
            <person name="Bed'hom B."/>
            <person name="Abzhanov A."/>
            <person name="Burgess S.C."/>
            <person name="Cooksey A.M."/>
            <person name="Castoe T.A."/>
            <person name="Crawford N.G."/>
            <person name="Densmore L.D."/>
            <person name="Drew J.C."/>
            <person name="Edwards S.V."/>
            <person name="Faircloth B.C."/>
            <person name="Fujita M.K."/>
            <person name="Greenwold M.J."/>
            <person name="Hoffmann F.G."/>
            <person name="Howard J.M."/>
            <person name="Iguchi T."/>
            <person name="Janes D.E."/>
            <person name="Khan S.Y."/>
            <person name="Kohno S."/>
            <person name="de Koning A.J."/>
            <person name="Lance S.L."/>
            <person name="McCarthy F.M."/>
            <person name="McCormack J.E."/>
            <person name="Merchant M.E."/>
            <person name="Peterson D.G."/>
            <person name="Pollock D.D."/>
            <person name="Pourmand N."/>
            <person name="Raney B.J."/>
            <person name="Roessler K.A."/>
            <person name="Sanford J.R."/>
            <person name="Sawyer R.H."/>
            <person name="Schmidt C.J."/>
            <person name="Triplett E.W."/>
            <person name="Tuberville T.D."/>
            <person name="Venegas-Anaya M."/>
            <person name="Howard J.T."/>
            <person name="Jarvis E.D."/>
            <person name="Guillette L.J.Jr."/>
            <person name="Glenn T.C."/>
            <person name="Green R.E."/>
            <person name="Ray D.A."/>
        </authorList>
    </citation>
    <scope>NUCLEOTIDE SEQUENCE [LARGE SCALE GENOMIC DNA]</scope>
    <source>
        <strain evidence="3">KSC_2009_1</strain>
    </source>
</reference>
<evidence type="ECO:0000256" key="2">
    <source>
        <dbReference type="SAM" id="Phobius"/>
    </source>
</evidence>
<dbReference type="Proteomes" id="UP000050525">
    <property type="component" value="Unassembled WGS sequence"/>
</dbReference>